<dbReference type="Proteomes" id="UP000313066">
    <property type="component" value="Unassembled WGS sequence"/>
</dbReference>
<dbReference type="EMBL" id="VDMA02000005">
    <property type="protein sequence ID" value="KAB8185365.1"/>
    <property type="molecule type" value="Genomic_DNA"/>
</dbReference>
<organism evidence="1 2">
    <name type="scientific">Microbispora catharanthi</name>
    <dbReference type="NCBI Taxonomy" id="1712871"/>
    <lineage>
        <taxon>Bacteria</taxon>
        <taxon>Bacillati</taxon>
        <taxon>Actinomycetota</taxon>
        <taxon>Actinomycetes</taxon>
        <taxon>Streptosporangiales</taxon>
        <taxon>Streptosporangiaceae</taxon>
        <taxon>Microbispora</taxon>
    </lineage>
</organism>
<gene>
    <name evidence="1" type="ORF">FH610_011235</name>
</gene>
<evidence type="ECO:0000313" key="2">
    <source>
        <dbReference type="Proteomes" id="UP000313066"/>
    </source>
</evidence>
<sequence length="356" mass="38771">MLDRMIDQRCDDLYRAAEAQDAPGFLATLQDLWERTEDSDPATADAVLVRLCGLFDRLTPGLGARLAVMGGAMVENGADPTPLIDPVVAGLCDALERSAEFARAWRAVTDRRLPEPGLENRAVLGAARVLSGPLGLPRRLGLGRRLPFARALDLAVGWSIAEDWSLAATTVLQQSAAIRADLSRRPRLAATVAAVEDDRPDLWCLPRLLAVLDDEPLIVLHRPTGRAHAITIRGIGDNFQLCTLLAHILRDHVPVTIPHPSWVAAAVDGPPQSQAGRIVARFDLLDGAGERIPDSGRPADIPLLDGHRVVVLDSPSFRRTWNLGRTYPMMRPSISLDRVLSEEEARMWSSRVAPAP</sequence>
<keyword evidence="2" id="KW-1185">Reference proteome</keyword>
<dbReference type="AlphaFoldDB" id="A0A5N6BXZ4"/>
<evidence type="ECO:0000313" key="1">
    <source>
        <dbReference type="EMBL" id="KAB8185365.1"/>
    </source>
</evidence>
<proteinExistence type="predicted"/>
<name>A0A5N6BXZ4_9ACTN</name>
<accession>A0A5N6BXZ4</accession>
<comment type="caution">
    <text evidence="1">The sequence shown here is derived from an EMBL/GenBank/DDBJ whole genome shotgun (WGS) entry which is preliminary data.</text>
</comment>
<protein>
    <submittedName>
        <fullName evidence="1">Uncharacterized protein</fullName>
    </submittedName>
</protein>
<dbReference type="RefSeq" id="WP_139574265.1">
    <property type="nucleotide sequence ID" value="NZ_VDMA02000005.1"/>
</dbReference>
<reference evidence="1 2" key="1">
    <citation type="submission" date="2019-10" db="EMBL/GenBank/DDBJ databases">
        <title>Nonomuraea sp. nov., isolated from Phyllanthus amarus.</title>
        <authorList>
            <person name="Klykleung N."/>
            <person name="Tanasupawat S."/>
        </authorList>
    </citation>
    <scope>NUCLEOTIDE SEQUENCE [LARGE SCALE GENOMIC DNA]</scope>
    <source>
        <strain evidence="1 2">CR1-09</strain>
    </source>
</reference>